<evidence type="ECO:0000313" key="3">
    <source>
        <dbReference type="Proteomes" id="UP000484381"/>
    </source>
</evidence>
<evidence type="ECO:0000313" key="2">
    <source>
        <dbReference type="EMBL" id="MPW20642.1"/>
    </source>
</evidence>
<evidence type="ECO:0000259" key="1">
    <source>
        <dbReference type="Pfam" id="PF12323"/>
    </source>
</evidence>
<feature type="domain" description="Transposase putative helix-turn-helix" evidence="1">
    <location>
        <begin position="13"/>
        <end position="41"/>
    </location>
</feature>
<dbReference type="Proteomes" id="UP000484381">
    <property type="component" value="Unassembled WGS sequence"/>
</dbReference>
<protein>
    <submittedName>
        <fullName evidence="2">Helix-turn-helix domain-containing protein</fullName>
    </submittedName>
</protein>
<organism evidence="2 3">
    <name type="scientific">Paraburkholderia franconis</name>
    <dbReference type="NCBI Taxonomy" id="2654983"/>
    <lineage>
        <taxon>Bacteria</taxon>
        <taxon>Pseudomonadati</taxon>
        <taxon>Pseudomonadota</taxon>
        <taxon>Betaproteobacteria</taxon>
        <taxon>Burkholderiales</taxon>
        <taxon>Burkholderiaceae</taxon>
        <taxon>Paraburkholderia</taxon>
    </lineage>
</organism>
<accession>A0A7X1NET9</accession>
<comment type="caution">
    <text evidence="2">The sequence shown here is derived from an EMBL/GenBank/DDBJ whole genome shotgun (WGS) entry which is preliminary data.</text>
</comment>
<dbReference type="Pfam" id="PF12323">
    <property type="entry name" value="HTH_OrfB_IS605"/>
    <property type="match status" value="1"/>
</dbReference>
<keyword evidence="3" id="KW-1185">Reference proteome</keyword>
<dbReference type="EMBL" id="WHNP01000031">
    <property type="protein sequence ID" value="MPW20642.1"/>
    <property type="molecule type" value="Genomic_DNA"/>
</dbReference>
<gene>
    <name evidence="2" type="ORF">GCT13_28125</name>
</gene>
<dbReference type="AlphaFoldDB" id="A0A7X1NET9"/>
<proteinExistence type="predicted"/>
<name>A0A7X1NET9_9BURK</name>
<dbReference type="InterPro" id="IPR021027">
    <property type="entry name" value="Transposase_put_HTH"/>
</dbReference>
<reference evidence="2 3" key="1">
    <citation type="submission" date="2019-10" db="EMBL/GenBank/DDBJ databases">
        <title>Paraburkholderia sp. isolated from nodules of Mimosa pudica from Brazilian Atlantic Forest soils.</title>
        <authorList>
            <person name="Paulitsch F."/>
            <person name="Hungria M."/>
            <person name="Dall'Agnol R."/>
        </authorList>
    </citation>
    <scope>NUCLEOTIDE SEQUENCE [LARGE SCALE GENOMIC DNA]</scope>
    <source>
        <strain evidence="2 3">CNPSo 3157</strain>
    </source>
</reference>
<sequence>MYIYSIGMSSTLTSGVRFRLYPAGEVASVLRQWIGCQRFIYSSKVMRTAFLQPRDGLRWPAARPMWATPLDQQYAQFKTGNHPVTARDATSTAC</sequence>